<evidence type="ECO:0000259" key="1">
    <source>
        <dbReference type="Pfam" id="PF06985"/>
    </source>
</evidence>
<organism evidence="2 3">
    <name type="scientific">Cytospora mali</name>
    <name type="common">Apple Valsa canker fungus</name>
    <name type="synonym">Valsa mali</name>
    <dbReference type="NCBI Taxonomy" id="578113"/>
    <lineage>
        <taxon>Eukaryota</taxon>
        <taxon>Fungi</taxon>
        <taxon>Dikarya</taxon>
        <taxon>Ascomycota</taxon>
        <taxon>Pezizomycotina</taxon>
        <taxon>Sordariomycetes</taxon>
        <taxon>Sordariomycetidae</taxon>
        <taxon>Diaporthales</taxon>
        <taxon>Cytosporaceae</taxon>
        <taxon>Cytospora</taxon>
    </lineage>
</organism>
<feature type="domain" description="Heterokaryon incompatibility" evidence="1">
    <location>
        <begin position="30"/>
        <end position="172"/>
    </location>
</feature>
<dbReference type="Proteomes" id="UP000078559">
    <property type="component" value="Chromosome 3"/>
</dbReference>
<proteinExistence type="predicted"/>
<dbReference type="InterPro" id="IPR010730">
    <property type="entry name" value="HET"/>
</dbReference>
<evidence type="ECO:0000313" key="2">
    <source>
        <dbReference type="EMBL" id="KUI67863.1"/>
    </source>
</evidence>
<dbReference type="EMBL" id="CM003100">
    <property type="protein sequence ID" value="KUI67863.1"/>
    <property type="molecule type" value="Genomic_DNA"/>
</dbReference>
<name>A0A194VVE5_CYTMA</name>
<dbReference type="AlphaFoldDB" id="A0A194VVE5"/>
<gene>
    <name evidence="2" type="ORF">VM1G_02860</name>
</gene>
<keyword evidence="3" id="KW-1185">Reference proteome</keyword>
<sequence>MEIYLVRICERPGGSLYIDRKPHATTDDDYIAISHVWGTPDTVQETTVDGVTWKVSLSSGKQDILSLLRRVDICGDGWFWMDLFCIDQTGSSSISIPDQLMAIPSIYKSSRCVKVLLETPVCKEWQEAALHAFEQGPINEERFQEEELHHGSSCPHLLFADPWFERLWTRQEGLYACVLDFVILKPVSCERPRARRDPTSAWITHGTLLAHRFRAESFLLDKLAYHGLQPSTAMGSLFSIYFDVVYRHHLNIILAYDCEPGPGPKYNPIMEAWRSQRCTTKPRDYILAVFPDVNGYNVPDGARKMSFPELLVDAIRQPAVCANFQIAPKVPRGMKGPSGKATESALPWLIDEPSNIGEAYDTFTTDTANSGAEIRNRIVPGNIELEDIDATASGLEMLKDGWKRTVNIERHVVLLSPSGPCTGTTRGNISDAAGLLQQYFVQEFMHIAASQWLLPRGGMHALELRTKGVISFDRIRDIPEEEFAHELKRFLVCLICGTSLPTADMVLEAADVVRVSTPHGPLLGILHKATRLMAKRDDLILVCSSMWDLQGFCIGLRVNGGMSVRGRTAIPNNSVWDSIEELVTKS</sequence>
<dbReference type="PANTHER" id="PTHR24148">
    <property type="entry name" value="ANKYRIN REPEAT DOMAIN-CONTAINING PROTEIN 39 HOMOLOG-RELATED"/>
    <property type="match status" value="1"/>
</dbReference>
<dbReference type="PANTHER" id="PTHR24148:SF64">
    <property type="entry name" value="HETEROKARYON INCOMPATIBILITY DOMAIN-CONTAINING PROTEIN"/>
    <property type="match status" value="1"/>
</dbReference>
<accession>A0A194VVE5</accession>
<dbReference type="InterPro" id="IPR052895">
    <property type="entry name" value="HetReg/Transcr_Mod"/>
</dbReference>
<protein>
    <recommendedName>
        <fullName evidence="1">Heterokaryon incompatibility domain-containing protein</fullName>
    </recommendedName>
</protein>
<reference evidence="2" key="1">
    <citation type="submission" date="2014-12" db="EMBL/GenBank/DDBJ databases">
        <title>Genome Sequence of Valsa Canker Pathogens Uncovers a Specific Adaption of Colonization on Woody Bark.</title>
        <authorList>
            <person name="Yin Z."/>
            <person name="Liu H."/>
            <person name="Gao X."/>
            <person name="Li Z."/>
            <person name="Song N."/>
            <person name="Ke X."/>
            <person name="Dai Q."/>
            <person name="Wu Y."/>
            <person name="Sun Y."/>
            <person name="Xu J.-R."/>
            <person name="Kang Z.K."/>
            <person name="Wang L."/>
            <person name="Huang L."/>
        </authorList>
    </citation>
    <scope>NUCLEOTIDE SEQUENCE [LARGE SCALE GENOMIC DNA]</scope>
    <source>
        <strain evidence="2">03-8</strain>
    </source>
</reference>
<evidence type="ECO:0000313" key="3">
    <source>
        <dbReference type="Proteomes" id="UP000078559"/>
    </source>
</evidence>
<dbReference type="Pfam" id="PF06985">
    <property type="entry name" value="HET"/>
    <property type="match status" value="1"/>
</dbReference>
<dbReference type="OrthoDB" id="2788050at2759"/>